<name>A0ABY7FBP4_MYAAR</name>
<evidence type="ECO:0000259" key="2">
    <source>
        <dbReference type="Pfam" id="PF00650"/>
    </source>
</evidence>
<evidence type="ECO:0000313" key="3">
    <source>
        <dbReference type="EMBL" id="WAR18214.1"/>
    </source>
</evidence>
<feature type="region of interest" description="Disordered" evidence="1">
    <location>
        <begin position="258"/>
        <end position="287"/>
    </location>
</feature>
<dbReference type="Pfam" id="PF00650">
    <property type="entry name" value="CRAL_TRIO"/>
    <property type="match status" value="1"/>
</dbReference>
<dbReference type="InterPro" id="IPR036273">
    <property type="entry name" value="CRAL/TRIO_N_dom_sf"/>
</dbReference>
<dbReference type="InterPro" id="IPR001251">
    <property type="entry name" value="CRAL-TRIO_dom"/>
</dbReference>
<evidence type="ECO:0000256" key="1">
    <source>
        <dbReference type="SAM" id="MobiDB-lite"/>
    </source>
</evidence>
<dbReference type="Gene3D" id="3.40.525.10">
    <property type="entry name" value="CRAL-TRIO lipid binding domain"/>
    <property type="match status" value="1"/>
</dbReference>
<sequence length="337" mass="38269">MDQTPVECSETFPDCRKTEVDVKEETDALRDWIIQQPEIPNFIESRVLAAFLNVCKFNQTNTRERLRRYWVTRRDGILQHLNDLDPASPVVLEILRGPHAVYVPLPGRDKEGRRVILARWNELDVSGVSYTFEEWFRAISVVFDVVSFMDETSYRNGITILMDAKGVRLAHLLFFGYTNSCKQVAMMQIALHGTKYEKLFQHVDVTCLPDNYIPASADSDGTGVGSIHDIKERFVHDELLAPRTLTFLRELYSARAGQDEPCPRNSGLKLEEKPAPRDGVLLPGEETPAKPSYVRTFDVIEAKVDVDNVAVSVRQLYLVNDATKVQNADGDLVLIRE</sequence>
<dbReference type="PANTHER" id="PTHR10174">
    <property type="entry name" value="ALPHA-TOCOPHEROL TRANSFER PROTEIN-RELATED"/>
    <property type="match status" value="1"/>
</dbReference>
<dbReference type="Proteomes" id="UP001164746">
    <property type="component" value="Chromosome 11"/>
</dbReference>
<gene>
    <name evidence="3" type="ORF">MAR_000052</name>
</gene>
<reference evidence="3" key="1">
    <citation type="submission" date="2022-11" db="EMBL/GenBank/DDBJ databases">
        <title>Centuries of genome instability and evolution in soft-shell clam transmissible cancer (bioRxiv).</title>
        <authorList>
            <person name="Hart S.F.M."/>
            <person name="Yonemitsu M.A."/>
            <person name="Giersch R.M."/>
            <person name="Beal B.F."/>
            <person name="Arriagada G."/>
            <person name="Davis B.W."/>
            <person name="Ostrander E.A."/>
            <person name="Goff S.P."/>
            <person name="Metzger M.J."/>
        </authorList>
    </citation>
    <scope>NUCLEOTIDE SEQUENCE</scope>
    <source>
        <strain evidence="3">MELC-2E11</strain>
        <tissue evidence="3">Siphon/mantle</tissue>
    </source>
</reference>
<organism evidence="3 4">
    <name type="scientific">Mya arenaria</name>
    <name type="common">Soft-shell clam</name>
    <dbReference type="NCBI Taxonomy" id="6604"/>
    <lineage>
        <taxon>Eukaryota</taxon>
        <taxon>Metazoa</taxon>
        <taxon>Spiralia</taxon>
        <taxon>Lophotrochozoa</taxon>
        <taxon>Mollusca</taxon>
        <taxon>Bivalvia</taxon>
        <taxon>Autobranchia</taxon>
        <taxon>Heteroconchia</taxon>
        <taxon>Euheterodonta</taxon>
        <taxon>Imparidentia</taxon>
        <taxon>Neoheterodontei</taxon>
        <taxon>Myida</taxon>
        <taxon>Myoidea</taxon>
        <taxon>Myidae</taxon>
        <taxon>Mya</taxon>
    </lineage>
</organism>
<accession>A0ABY7FBP4</accession>
<protein>
    <recommendedName>
        <fullName evidence="2">CRAL-TRIO domain-containing protein</fullName>
    </recommendedName>
</protein>
<dbReference type="EMBL" id="CP111022">
    <property type="protein sequence ID" value="WAR18214.1"/>
    <property type="molecule type" value="Genomic_DNA"/>
</dbReference>
<dbReference type="SUPFAM" id="SSF52087">
    <property type="entry name" value="CRAL/TRIO domain"/>
    <property type="match status" value="1"/>
</dbReference>
<feature type="domain" description="CRAL-TRIO" evidence="2">
    <location>
        <begin position="102"/>
        <end position="184"/>
    </location>
</feature>
<dbReference type="SUPFAM" id="SSF46938">
    <property type="entry name" value="CRAL/TRIO N-terminal domain"/>
    <property type="match status" value="1"/>
</dbReference>
<evidence type="ECO:0000313" key="4">
    <source>
        <dbReference type="Proteomes" id="UP001164746"/>
    </source>
</evidence>
<dbReference type="PANTHER" id="PTHR10174:SF216">
    <property type="entry name" value="CRAL-TRIO DOMAIN-CONTAINING PROTEIN-RELATED"/>
    <property type="match status" value="1"/>
</dbReference>
<dbReference type="InterPro" id="IPR036865">
    <property type="entry name" value="CRAL-TRIO_dom_sf"/>
</dbReference>
<feature type="non-terminal residue" evidence="3">
    <location>
        <position position="1"/>
    </location>
</feature>
<keyword evidence="4" id="KW-1185">Reference proteome</keyword>
<proteinExistence type="predicted"/>